<dbReference type="RefSeq" id="WP_315605297.1">
    <property type="nucleotide sequence ID" value="NZ_CP130318.1"/>
</dbReference>
<dbReference type="KEGG" id="paun:MJA45_00100"/>
<reference evidence="2 3" key="1">
    <citation type="submission" date="2022-02" db="EMBL/GenBank/DDBJ databases">
        <title>Paenibacillus sp. MBLB1776 Whole Genome Shotgun Sequencing.</title>
        <authorList>
            <person name="Hwang C.Y."/>
            <person name="Cho E.-S."/>
            <person name="Seo M.-J."/>
        </authorList>
    </citation>
    <scope>NUCLEOTIDE SEQUENCE [LARGE SCALE GENOMIC DNA]</scope>
    <source>
        <strain evidence="2 3">MBLB1776</strain>
    </source>
</reference>
<feature type="region of interest" description="Disordered" evidence="1">
    <location>
        <begin position="1"/>
        <end position="50"/>
    </location>
</feature>
<feature type="compositionally biased region" description="Polar residues" evidence="1">
    <location>
        <begin position="23"/>
        <end position="35"/>
    </location>
</feature>
<dbReference type="AlphaFoldDB" id="A0AA96LGG1"/>
<organism evidence="2 3">
    <name type="scientific">Paenibacillus aurantius</name>
    <dbReference type="NCBI Taxonomy" id="2918900"/>
    <lineage>
        <taxon>Bacteria</taxon>
        <taxon>Bacillati</taxon>
        <taxon>Bacillota</taxon>
        <taxon>Bacilli</taxon>
        <taxon>Bacillales</taxon>
        <taxon>Paenibacillaceae</taxon>
        <taxon>Paenibacillus</taxon>
    </lineage>
</organism>
<evidence type="ECO:0000256" key="1">
    <source>
        <dbReference type="SAM" id="MobiDB-lite"/>
    </source>
</evidence>
<feature type="compositionally biased region" description="Basic and acidic residues" evidence="1">
    <location>
        <begin position="36"/>
        <end position="50"/>
    </location>
</feature>
<evidence type="ECO:0000313" key="2">
    <source>
        <dbReference type="EMBL" id="WNQ11521.1"/>
    </source>
</evidence>
<keyword evidence="3" id="KW-1185">Reference proteome</keyword>
<protein>
    <submittedName>
        <fullName evidence="2">Uncharacterized protein</fullName>
    </submittedName>
</protein>
<proteinExistence type="predicted"/>
<evidence type="ECO:0000313" key="3">
    <source>
        <dbReference type="Proteomes" id="UP001305702"/>
    </source>
</evidence>
<sequence>MSGKKNRKDRNLQNVAEDLAHTPVNSHQAQQMQQDVNDRRHETALNHKSD</sequence>
<dbReference type="EMBL" id="CP130318">
    <property type="protein sequence ID" value="WNQ11521.1"/>
    <property type="molecule type" value="Genomic_DNA"/>
</dbReference>
<gene>
    <name evidence="2" type="ORF">MJA45_00100</name>
</gene>
<accession>A0AA96LGG1</accession>
<dbReference type="Proteomes" id="UP001305702">
    <property type="component" value="Chromosome"/>
</dbReference>
<name>A0AA96LGG1_9BACL</name>